<dbReference type="AlphaFoldDB" id="A0A093NX30"/>
<evidence type="ECO:0000256" key="4">
    <source>
        <dbReference type="ARBA" id="ARBA00023242"/>
    </source>
</evidence>
<dbReference type="STRING" id="9238.A0A093NX30"/>
<evidence type="ECO:0000259" key="6">
    <source>
        <dbReference type="Pfam" id="PF12460"/>
    </source>
</evidence>
<name>A0A093NX30_PYGAD</name>
<gene>
    <name evidence="8" type="ORF">AS28_07212</name>
</gene>
<feature type="domain" description="MMS19 N-terminal" evidence="7">
    <location>
        <begin position="12"/>
        <end position="273"/>
    </location>
</feature>
<dbReference type="InterPro" id="IPR039920">
    <property type="entry name" value="MMS19"/>
</dbReference>
<proteinExistence type="inferred from homology"/>
<dbReference type="InterPro" id="IPR011989">
    <property type="entry name" value="ARM-like"/>
</dbReference>
<feature type="domain" description="MMS19 C-terminal" evidence="6">
    <location>
        <begin position="513"/>
        <end position="784"/>
    </location>
</feature>
<comment type="subunit">
    <text evidence="5">Component of the CIA complex.</text>
</comment>
<dbReference type="PANTHER" id="PTHR12891:SF0">
    <property type="entry name" value="MMS19 NUCLEOTIDE EXCISION REPAIR PROTEIN HOMOLOG"/>
    <property type="match status" value="1"/>
</dbReference>
<evidence type="ECO:0000256" key="1">
    <source>
        <dbReference type="ARBA" id="ARBA00004123"/>
    </source>
</evidence>
<keyword evidence="5" id="KW-0963">Cytoplasm</keyword>
<dbReference type="Pfam" id="PF12460">
    <property type="entry name" value="MMS19_C"/>
    <property type="match status" value="1"/>
</dbReference>
<dbReference type="GO" id="GO:0051604">
    <property type="term" value="P:protein maturation"/>
    <property type="evidence" value="ECO:0007669"/>
    <property type="project" value="UniProtKB-UniRule"/>
</dbReference>
<keyword evidence="9" id="KW-1185">Reference proteome</keyword>
<evidence type="ECO:0000256" key="3">
    <source>
        <dbReference type="ARBA" id="ARBA00022737"/>
    </source>
</evidence>
<feature type="non-terminal residue" evidence="8">
    <location>
        <position position="1"/>
    </location>
</feature>
<dbReference type="GO" id="GO:0097361">
    <property type="term" value="C:cytosolic [4Fe-4S] assembly targeting complex"/>
    <property type="evidence" value="ECO:0007669"/>
    <property type="project" value="UniProtKB-UniRule"/>
</dbReference>
<dbReference type="EMBL" id="KL225012">
    <property type="protein sequence ID" value="KFW66550.1"/>
    <property type="molecule type" value="Genomic_DNA"/>
</dbReference>
<dbReference type="GO" id="GO:0071817">
    <property type="term" value="C:MMXD complex"/>
    <property type="evidence" value="ECO:0007669"/>
    <property type="project" value="TreeGrafter"/>
</dbReference>
<keyword evidence="5" id="KW-0234">DNA repair</keyword>
<keyword evidence="5" id="KW-0227">DNA damage</keyword>
<dbReference type="PANTHER" id="PTHR12891">
    <property type="entry name" value="DNA REPAIR/TRANSCRIPTION PROTEIN MET18/MMS19"/>
    <property type="match status" value="1"/>
</dbReference>
<dbReference type="GO" id="GO:0016226">
    <property type="term" value="P:iron-sulfur cluster assembly"/>
    <property type="evidence" value="ECO:0007669"/>
    <property type="project" value="UniProtKB-UniRule"/>
</dbReference>
<dbReference type="Proteomes" id="UP000054081">
    <property type="component" value="Unassembled WGS sequence"/>
</dbReference>
<keyword evidence="5" id="KW-0206">Cytoskeleton</keyword>
<comment type="function">
    <text evidence="5">Key component of the cytosolic iron-sulfur protein assembly (CIA) complex, a multiprotein complex that mediates the incorporation of iron-sulfur cluster into apoproteins specifically involved in DNA metabolism and genomic integrity. In the CIA complex, MMS19 acts as an adapter between early-acting CIA components and a subset of cellular target iron-sulfur proteins.</text>
</comment>
<dbReference type="GO" id="GO:0005634">
    <property type="term" value="C:nucleus"/>
    <property type="evidence" value="ECO:0007669"/>
    <property type="project" value="UniProtKB-SubCell"/>
</dbReference>
<keyword evidence="3" id="KW-0677">Repeat</keyword>
<organism evidence="8 9">
    <name type="scientific">Pygoscelis adeliae</name>
    <name type="common">Adelie penguin</name>
    <dbReference type="NCBI Taxonomy" id="9238"/>
    <lineage>
        <taxon>Eukaryota</taxon>
        <taxon>Metazoa</taxon>
        <taxon>Chordata</taxon>
        <taxon>Craniata</taxon>
        <taxon>Vertebrata</taxon>
        <taxon>Euteleostomi</taxon>
        <taxon>Archelosauria</taxon>
        <taxon>Archosauria</taxon>
        <taxon>Dinosauria</taxon>
        <taxon>Saurischia</taxon>
        <taxon>Theropoda</taxon>
        <taxon>Coelurosauria</taxon>
        <taxon>Aves</taxon>
        <taxon>Neognathae</taxon>
        <taxon>Neoaves</taxon>
        <taxon>Aequornithes</taxon>
        <taxon>Sphenisciformes</taxon>
        <taxon>Spheniscidae</taxon>
        <taxon>Pygoscelis</taxon>
    </lineage>
</organism>
<dbReference type="Pfam" id="PF14500">
    <property type="entry name" value="MMS19_N"/>
    <property type="match status" value="1"/>
</dbReference>
<dbReference type="GO" id="GO:0006281">
    <property type="term" value="P:DNA repair"/>
    <property type="evidence" value="ECO:0007669"/>
    <property type="project" value="UniProtKB-UniRule"/>
</dbReference>
<evidence type="ECO:0000313" key="8">
    <source>
        <dbReference type="EMBL" id="KFW66550.1"/>
    </source>
</evidence>
<evidence type="ECO:0000256" key="5">
    <source>
        <dbReference type="RuleBase" id="RU367072"/>
    </source>
</evidence>
<sequence>VKDGSWTVLQLVEALGSCLENTDPRTRGRGIQLLSQVLLQCYSLLQEKEVLHLVLFYENRLQDHHLVIPSVLQGLRALSMCEVLSPGLAVSVLKAIFQEVHVQSLMQLDRHTVYSIITNFMGTREEELKGLGADFTFGFIQVMDGEKDPRNLLVAFQIVHDLITKNYALGPFVEELFEVTSCYFPIDFTPPPNDPHGIQREDLILSLRAVLASTPQFAEFLLPLLIEKMDSDLQSAKLDSLQTLTACCAIYGQKELQEFLPSLWSSLRREVFQTASEKVEAECLAALHGLSACLSRSVLSSDTEDLLDSFLGSILQDCRHHLCEPDMKLVWPSAKLLQAAAGASLRAYHRVTRSVLPLLLEQYTKHPQSSQRRTILEMLLGFLELQQKWGHVEEDESTLLSLRAPICSVVFSALTDPSVQLQLVGIRALIVLGSLQGFLSPSDLELVVDHLIRLALHEEDSQSSEAAMEAAGSLAPIYPKVFSGRMVPRLEEELQSEREEESSRDHCSLQQRCLQALAAVSIHTSIVRETVPVLLQHLRKVQKGNKARNAQDVVSVCQSLHRVALQCQQDAEGCWYYHQTVVPCLLAMAVPAGPPGRALLEEEVLAAMVPVISAATTHLSPELAAQSVSHVVPLFLDGEVSFLPQNSFPCSFQPFEDGECLEAQRRLVVLLMAFVCSLPRNVSWARTCPCNCPFTATTAAKCFAGLVNKHPAGQQLEQILQLAVNRMEPGLAEGPRRTQALTLLLWVTKALVLRYHPLSSRLTDKLLGLLGDVELGPAAADGFSPPMA</sequence>
<protein>
    <recommendedName>
        <fullName evidence="5">MMS19 nucleotide excision repair protein</fullName>
    </recommendedName>
</protein>
<dbReference type="InterPro" id="IPR024687">
    <property type="entry name" value="MMS19_C"/>
</dbReference>
<comment type="similarity">
    <text evidence="2 5">Belongs to the MET18/MMS19 family.</text>
</comment>
<dbReference type="InterPro" id="IPR016024">
    <property type="entry name" value="ARM-type_fold"/>
</dbReference>
<keyword evidence="4 5" id="KW-0539">Nucleus</keyword>
<dbReference type="SUPFAM" id="SSF48371">
    <property type="entry name" value="ARM repeat"/>
    <property type="match status" value="1"/>
</dbReference>
<reference evidence="8 9" key="1">
    <citation type="submission" date="2014-04" db="EMBL/GenBank/DDBJ databases">
        <title>Genome evolution of avian class.</title>
        <authorList>
            <person name="Zhang G."/>
            <person name="Li C."/>
        </authorList>
    </citation>
    <scope>NUCLEOTIDE SEQUENCE [LARGE SCALE GENOMIC DNA]</scope>
    <source>
        <strain evidence="8">BGI_AS28</strain>
    </source>
</reference>
<accession>A0A093NX30</accession>
<comment type="subcellular location">
    <subcellularLocation>
        <location evidence="5">Cytoplasm</location>
        <location evidence="5">Cytoskeleton</location>
        <location evidence="5">Spindle</location>
    </subcellularLocation>
    <subcellularLocation>
        <location evidence="1 5">Nucleus</location>
    </subcellularLocation>
</comment>
<evidence type="ECO:0000259" key="7">
    <source>
        <dbReference type="Pfam" id="PF14500"/>
    </source>
</evidence>
<evidence type="ECO:0000313" key="9">
    <source>
        <dbReference type="Proteomes" id="UP000054081"/>
    </source>
</evidence>
<dbReference type="Gene3D" id="1.25.10.10">
    <property type="entry name" value="Leucine-rich Repeat Variant"/>
    <property type="match status" value="1"/>
</dbReference>
<dbReference type="InterPro" id="IPR029240">
    <property type="entry name" value="MMS19_N"/>
</dbReference>
<evidence type="ECO:0000256" key="2">
    <source>
        <dbReference type="ARBA" id="ARBA00009340"/>
    </source>
</evidence>
<feature type="non-terminal residue" evidence="8">
    <location>
        <position position="788"/>
    </location>
</feature>